<reference evidence="2" key="1">
    <citation type="submission" date="2015-10" db="EMBL/GenBank/DDBJ databases">
        <authorList>
            <person name="Gilbert D.G."/>
        </authorList>
    </citation>
    <scope>NUCLEOTIDE SEQUENCE</scope>
    <source>
        <strain evidence="2">Phyl III-seqv23</strain>
    </source>
</reference>
<accession>A0A0S4WPL1</accession>
<dbReference type="EMBL" id="LN899820">
    <property type="protein sequence ID" value="CUV53538.1"/>
    <property type="molecule type" value="Genomic_DNA"/>
</dbReference>
<sequence length="353" mass="38866">MAAGLQQHAQREAGQRFRHDQLIFLRRAIDVVELDAGTGAGLPQRLVKQAEMGSRAIHHETRLAKWHGRPACVRPDHDIPTGVKRSVSGGPPRRIEANRFRPPRQTAGVLPCAPVSGGHSAWSGFPAPDRCLIDLIMIMIIISNKDVHLRFKVHLGMSQTATQEPGQCQAAMDLDCAQGVNVLRAKSCAFPAKPFPTRIFERFRSLFPLLGQGWAQDAGLRFRAGADARTKRQQVKVTSILMAARQTQRARRSNRSGRYVFGSLFSLGRKPLYGQIPIKGTRSITGMAFAMGFVFPTVAQGTARAQNLSRRLNRKRGQLGKGLRTRMSLCTKAALARTGASGAHASRYFWTSV</sequence>
<evidence type="ECO:0000256" key="1">
    <source>
        <dbReference type="SAM" id="MobiDB-lite"/>
    </source>
</evidence>
<gene>
    <name evidence="2" type="ORF">RUN215_v1_140099</name>
</gene>
<feature type="region of interest" description="Disordered" evidence="1">
    <location>
        <begin position="74"/>
        <end position="98"/>
    </location>
</feature>
<proteinExistence type="predicted"/>
<protein>
    <submittedName>
        <fullName evidence="2">Uncharacterized protein</fullName>
    </submittedName>
</protein>
<organism evidence="2">
    <name type="scientific">Ralstonia solanacearum</name>
    <name type="common">Pseudomonas solanacearum</name>
    <dbReference type="NCBI Taxonomy" id="305"/>
    <lineage>
        <taxon>Bacteria</taxon>
        <taxon>Pseudomonadati</taxon>
        <taxon>Pseudomonadota</taxon>
        <taxon>Betaproteobacteria</taxon>
        <taxon>Burkholderiales</taxon>
        <taxon>Burkholderiaceae</taxon>
        <taxon>Ralstonia</taxon>
        <taxon>Ralstonia solanacearum species complex</taxon>
    </lineage>
</organism>
<evidence type="ECO:0000313" key="2">
    <source>
        <dbReference type="EMBL" id="CUV53538.1"/>
    </source>
</evidence>
<dbReference type="AlphaFoldDB" id="A0A0S4WPL1"/>
<name>A0A0S4WPL1_RALSL</name>